<keyword evidence="8" id="KW-1185">Reference proteome</keyword>
<reference evidence="7" key="2">
    <citation type="submission" date="2020-09" db="EMBL/GenBank/DDBJ databases">
        <authorList>
            <person name="Sun Q."/>
            <person name="Kim S."/>
        </authorList>
    </citation>
    <scope>NUCLEOTIDE SEQUENCE</scope>
    <source>
        <strain evidence="7">KCTC 23732</strain>
    </source>
</reference>
<dbReference type="GO" id="GO:0009279">
    <property type="term" value="C:cell outer membrane"/>
    <property type="evidence" value="ECO:0007669"/>
    <property type="project" value="UniProtKB-SubCell"/>
</dbReference>
<evidence type="ECO:0000313" key="7">
    <source>
        <dbReference type="EMBL" id="GGW76154.1"/>
    </source>
</evidence>
<evidence type="ECO:0000259" key="6">
    <source>
        <dbReference type="PROSITE" id="PS51123"/>
    </source>
</evidence>
<evidence type="ECO:0000256" key="5">
    <source>
        <dbReference type="SAM" id="SignalP"/>
    </source>
</evidence>
<dbReference type="PANTHER" id="PTHR30329:SF21">
    <property type="entry name" value="LIPOPROTEIN YIAD-RELATED"/>
    <property type="match status" value="1"/>
</dbReference>
<keyword evidence="5" id="KW-0732">Signal</keyword>
<dbReference type="Gene3D" id="3.30.1330.60">
    <property type="entry name" value="OmpA-like domain"/>
    <property type="match status" value="1"/>
</dbReference>
<comment type="subcellular location">
    <subcellularLocation>
        <location evidence="1">Cell outer membrane</location>
    </subcellularLocation>
</comment>
<protein>
    <submittedName>
        <fullName evidence="7">Outer membrane protein</fullName>
    </submittedName>
</protein>
<dbReference type="InterPro" id="IPR050330">
    <property type="entry name" value="Bact_OuterMem_StrucFunc"/>
</dbReference>
<organism evidence="7 8">
    <name type="scientific">Advenella faeciporci</name>
    <dbReference type="NCBI Taxonomy" id="797535"/>
    <lineage>
        <taxon>Bacteria</taxon>
        <taxon>Pseudomonadati</taxon>
        <taxon>Pseudomonadota</taxon>
        <taxon>Betaproteobacteria</taxon>
        <taxon>Burkholderiales</taxon>
        <taxon>Alcaligenaceae</taxon>
    </lineage>
</organism>
<evidence type="ECO:0000256" key="3">
    <source>
        <dbReference type="ARBA" id="ARBA00023237"/>
    </source>
</evidence>
<dbReference type="InterPro" id="IPR006664">
    <property type="entry name" value="OMP_bac"/>
</dbReference>
<keyword evidence="2 4" id="KW-0472">Membrane</keyword>
<dbReference type="InterPro" id="IPR006665">
    <property type="entry name" value="OmpA-like"/>
</dbReference>
<name>A0A918MVV1_9BURK</name>
<feature type="chain" id="PRO_5038125019" evidence="5">
    <location>
        <begin position="22"/>
        <end position="196"/>
    </location>
</feature>
<dbReference type="EMBL" id="BMYS01000001">
    <property type="protein sequence ID" value="GGW76154.1"/>
    <property type="molecule type" value="Genomic_DNA"/>
</dbReference>
<dbReference type="PRINTS" id="PR01021">
    <property type="entry name" value="OMPADOMAIN"/>
</dbReference>
<dbReference type="InterPro" id="IPR036737">
    <property type="entry name" value="OmpA-like_sf"/>
</dbReference>
<evidence type="ECO:0000256" key="1">
    <source>
        <dbReference type="ARBA" id="ARBA00004442"/>
    </source>
</evidence>
<sequence>MINSWHFTSLRLLLASSTLLTGCVLNPGPGSLNMGPDGKPTSSFFGRTALSPSNWDKIAKSIEDSDRESLGVEVNRVHDGSLRVILPANSSFRSGKTNINRKMLPILDKIVTELKQSQNLRIKVVGHTDSQGDEINNQALSVQRASAVAHYLIKKGVKSVRIDIEGRGAIDPLMSNDTTYGRAVNRRIELYLYELR</sequence>
<reference evidence="7" key="1">
    <citation type="journal article" date="2014" name="Int. J. Syst. Evol. Microbiol.">
        <title>Complete genome sequence of Corynebacterium casei LMG S-19264T (=DSM 44701T), isolated from a smear-ripened cheese.</title>
        <authorList>
            <consortium name="US DOE Joint Genome Institute (JGI-PGF)"/>
            <person name="Walter F."/>
            <person name="Albersmeier A."/>
            <person name="Kalinowski J."/>
            <person name="Ruckert C."/>
        </authorList>
    </citation>
    <scope>NUCLEOTIDE SEQUENCE</scope>
    <source>
        <strain evidence="7">KCTC 23732</strain>
    </source>
</reference>
<dbReference type="SUPFAM" id="SSF103088">
    <property type="entry name" value="OmpA-like"/>
    <property type="match status" value="1"/>
</dbReference>
<gene>
    <name evidence="7" type="ORF">GCM10011450_02160</name>
</gene>
<keyword evidence="3" id="KW-0998">Cell outer membrane</keyword>
<dbReference type="Pfam" id="PF00691">
    <property type="entry name" value="OmpA"/>
    <property type="match status" value="1"/>
</dbReference>
<accession>A0A918MVV1</accession>
<dbReference type="CDD" id="cd07185">
    <property type="entry name" value="OmpA_C-like"/>
    <property type="match status" value="1"/>
</dbReference>
<comment type="caution">
    <text evidence="7">The sequence shown here is derived from an EMBL/GenBank/DDBJ whole genome shotgun (WGS) entry which is preliminary data.</text>
</comment>
<dbReference type="RefSeq" id="WP_344984129.1">
    <property type="nucleotide sequence ID" value="NZ_BAABFY010000002.1"/>
</dbReference>
<proteinExistence type="predicted"/>
<dbReference type="AlphaFoldDB" id="A0A918MVV1"/>
<dbReference type="PANTHER" id="PTHR30329">
    <property type="entry name" value="STATOR ELEMENT OF FLAGELLAR MOTOR COMPLEX"/>
    <property type="match status" value="1"/>
</dbReference>
<feature type="domain" description="OmpA-like" evidence="6">
    <location>
        <begin position="79"/>
        <end position="196"/>
    </location>
</feature>
<dbReference type="PROSITE" id="PS51123">
    <property type="entry name" value="OMPA_2"/>
    <property type="match status" value="1"/>
</dbReference>
<dbReference type="Proteomes" id="UP000608345">
    <property type="component" value="Unassembled WGS sequence"/>
</dbReference>
<feature type="signal peptide" evidence="5">
    <location>
        <begin position="1"/>
        <end position="21"/>
    </location>
</feature>
<evidence type="ECO:0000313" key="8">
    <source>
        <dbReference type="Proteomes" id="UP000608345"/>
    </source>
</evidence>
<evidence type="ECO:0000256" key="4">
    <source>
        <dbReference type="PROSITE-ProRule" id="PRU00473"/>
    </source>
</evidence>
<evidence type="ECO:0000256" key="2">
    <source>
        <dbReference type="ARBA" id="ARBA00023136"/>
    </source>
</evidence>